<dbReference type="InterPro" id="IPR014716">
    <property type="entry name" value="Fibrinogen_a/b/g_C_1"/>
</dbReference>
<dbReference type="NCBIfam" id="NF040941">
    <property type="entry name" value="GGGWT_bact"/>
    <property type="match status" value="1"/>
</dbReference>
<dbReference type="SMART" id="SM00186">
    <property type="entry name" value="FBG"/>
    <property type="match status" value="1"/>
</dbReference>
<dbReference type="InterPro" id="IPR036056">
    <property type="entry name" value="Fibrinogen-like_C"/>
</dbReference>
<keyword evidence="1" id="KW-1015">Disulfide bond</keyword>
<dbReference type="Gene3D" id="3.90.215.10">
    <property type="entry name" value="Gamma Fibrinogen, chain A, domain 1"/>
    <property type="match status" value="1"/>
</dbReference>
<name>A0ABM0MXI0_SACKO</name>
<dbReference type="PROSITE" id="PS51406">
    <property type="entry name" value="FIBRINOGEN_C_2"/>
    <property type="match status" value="1"/>
</dbReference>
<reference evidence="5" key="1">
    <citation type="submission" date="2025-08" db="UniProtKB">
        <authorList>
            <consortium name="RefSeq"/>
        </authorList>
    </citation>
    <scope>IDENTIFICATION</scope>
    <source>
        <tissue evidence="5">Testes</tissue>
    </source>
</reference>
<evidence type="ECO:0000313" key="4">
    <source>
        <dbReference type="Proteomes" id="UP000694865"/>
    </source>
</evidence>
<dbReference type="GeneID" id="100374852"/>
<dbReference type="SUPFAM" id="SSF56496">
    <property type="entry name" value="Fibrinogen C-terminal domain-like"/>
    <property type="match status" value="1"/>
</dbReference>
<gene>
    <name evidence="5" type="primary">LOC100374852</name>
</gene>
<keyword evidence="2" id="KW-0732">Signal</keyword>
<dbReference type="PANTHER" id="PTHR19143:SF458">
    <property type="entry name" value="FIBRINOGEN C-TERMINAL DOMAIN-CONTAINING PROTEIN-RELATED"/>
    <property type="match status" value="1"/>
</dbReference>
<dbReference type="Pfam" id="PF00147">
    <property type="entry name" value="Fibrinogen_C"/>
    <property type="match status" value="1"/>
</dbReference>
<proteinExistence type="predicted"/>
<dbReference type="InterPro" id="IPR020837">
    <property type="entry name" value="Fibrinogen_CS"/>
</dbReference>
<accession>A0ABM0MXI0</accession>
<sequence>MQFSIVAFLYLLSAIKAQDINSRHHTPSVSQSTCTQETINACPEPRDCYDILHTSPETRESGSYTVQPDDDDEPFRVFCDMQTDSGGWTVFQRRMDGSLDFFRNWHHYASGFGNVNSEFWLGNDKLYRLTHQQTYELRIDMADFDGNTAHAQYDYFRIGDGFSKYKLTLGQYGGDAGDSLSYHRNHSFSTIDSDNDIDNGNCAAAYKGAWWYQSCHHSNLNGPYQGGEHSSYAD</sequence>
<dbReference type="InterPro" id="IPR002181">
    <property type="entry name" value="Fibrinogen_a/b/g_C_dom"/>
</dbReference>
<dbReference type="PROSITE" id="PS00514">
    <property type="entry name" value="FIBRINOGEN_C_1"/>
    <property type="match status" value="1"/>
</dbReference>
<evidence type="ECO:0000313" key="5">
    <source>
        <dbReference type="RefSeq" id="XP_006824721.1"/>
    </source>
</evidence>
<protein>
    <submittedName>
        <fullName evidence="5">Fibrinogen-like protein A-like</fullName>
    </submittedName>
</protein>
<feature type="non-terminal residue" evidence="5">
    <location>
        <position position="234"/>
    </location>
</feature>
<feature type="signal peptide" evidence="2">
    <location>
        <begin position="1"/>
        <end position="17"/>
    </location>
</feature>
<evidence type="ECO:0000259" key="3">
    <source>
        <dbReference type="PROSITE" id="PS51406"/>
    </source>
</evidence>
<evidence type="ECO:0000256" key="1">
    <source>
        <dbReference type="ARBA" id="ARBA00023157"/>
    </source>
</evidence>
<dbReference type="Proteomes" id="UP000694865">
    <property type="component" value="Unplaced"/>
</dbReference>
<dbReference type="PANTHER" id="PTHR19143">
    <property type="entry name" value="FIBRINOGEN/TENASCIN/ANGIOPOEITIN"/>
    <property type="match status" value="1"/>
</dbReference>
<dbReference type="CDD" id="cd00087">
    <property type="entry name" value="FReD"/>
    <property type="match status" value="1"/>
</dbReference>
<feature type="domain" description="Fibrinogen C-terminal" evidence="3">
    <location>
        <begin position="39"/>
        <end position="234"/>
    </location>
</feature>
<dbReference type="InterPro" id="IPR050373">
    <property type="entry name" value="Fibrinogen_C-term_domain"/>
</dbReference>
<organism evidence="4 5">
    <name type="scientific">Saccoglossus kowalevskii</name>
    <name type="common">Acorn worm</name>
    <dbReference type="NCBI Taxonomy" id="10224"/>
    <lineage>
        <taxon>Eukaryota</taxon>
        <taxon>Metazoa</taxon>
        <taxon>Hemichordata</taxon>
        <taxon>Enteropneusta</taxon>
        <taxon>Harrimaniidae</taxon>
        <taxon>Saccoglossus</taxon>
    </lineage>
</organism>
<feature type="chain" id="PRO_5047236606" evidence="2">
    <location>
        <begin position="18"/>
        <end position="234"/>
    </location>
</feature>
<keyword evidence="4" id="KW-1185">Reference proteome</keyword>
<evidence type="ECO:0000256" key="2">
    <source>
        <dbReference type="SAM" id="SignalP"/>
    </source>
</evidence>
<dbReference type="RefSeq" id="XP_006824721.1">
    <property type="nucleotide sequence ID" value="XM_006824658.1"/>
</dbReference>